<comment type="caution">
    <text evidence="2">The sequence shown here is derived from an EMBL/GenBank/DDBJ whole genome shotgun (WGS) entry which is preliminary data.</text>
</comment>
<sequence>MGHGLCRRRAAISEPENDRHDRRAVPSNAQRAAAEELCEQCTLAYSRVGRESLWQCKTVGDLDDYVADLQARERLLAGYTGGEDRQQAGLTGSG</sequence>
<evidence type="ECO:0000313" key="3">
    <source>
        <dbReference type="Proteomes" id="UP001178507"/>
    </source>
</evidence>
<dbReference type="AlphaFoldDB" id="A0AA36J2I9"/>
<proteinExistence type="predicted"/>
<name>A0AA36J2I9_9DINO</name>
<protein>
    <submittedName>
        <fullName evidence="2">Uncharacterized protein</fullName>
    </submittedName>
</protein>
<accession>A0AA36J2I9</accession>
<gene>
    <name evidence="2" type="ORF">EVOR1521_LOCUS22237</name>
</gene>
<evidence type="ECO:0000313" key="2">
    <source>
        <dbReference type="EMBL" id="CAJ1398440.1"/>
    </source>
</evidence>
<keyword evidence="3" id="KW-1185">Reference proteome</keyword>
<feature type="region of interest" description="Disordered" evidence="1">
    <location>
        <begin position="1"/>
        <end position="28"/>
    </location>
</feature>
<dbReference type="EMBL" id="CAUJNA010003300">
    <property type="protein sequence ID" value="CAJ1398440.1"/>
    <property type="molecule type" value="Genomic_DNA"/>
</dbReference>
<feature type="compositionally biased region" description="Basic residues" evidence="1">
    <location>
        <begin position="1"/>
        <end position="10"/>
    </location>
</feature>
<evidence type="ECO:0000256" key="1">
    <source>
        <dbReference type="SAM" id="MobiDB-lite"/>
    </source>
</evidence>
<organism evidence="2 3">
    <name type="scientific">Effrenium voratum</name>
    <dbReference type="NCBI Taxonomy" id="2562239"/>
    <lineage>
        <taxon>Eukaryota</taxon>
        <taxon>Sar</taxon>
        <taxon>Alveolata</taxon>
        <taxon>Dinophyceae</taxon>
        <taxon>Suessiales</taxon>
        <taxon>Symbiodiniaceae</taxon>
        <taxon>Effrenium</taxon>
    </lineage>
</organism>
<reference evidence="2" key="1">
    <citation type="submission" date="2023-08" db="EMBL/GenBank/DDBJ databases">
        <authorList>
            <person name="Chen Y."/>
            <person name="Shah S."/>
            <person name="Dougan E. K."/>
            <person name="Thang M."/>
            <person name="Chan C."/>
        </authorList>
    </citation>
    <scope>NUCLEOTIDE SEQUENCE</scope>
</reference>
<dbReference type="Proteomes" id="UP001178507">
    <property type="component" value="Unassembled WGS sequence"/>
</dbReference>